<sequence>MSTTTEPAPSVRVVPGAPPPKEVSNKTARKKRKAKTKADDDVLESSTAALIETAPSATDIQDGAVATELVAEPTTAEELVVKPSPIVDLIYKRLKATSKKIGRISTYAATDLDKLNDDQKATLKTLPALEAVQKELTEVKKAVETHEAQLAVEVARTRQQTEKIEAERVATAVAEAEDAVLGKVSNLLNFLRLRPLLASGEIPFGLENAEVSAVFAASEILLGEASEAKDALVSGLLFEKGSYDEIPFTRLLEITQLCLNPLAASQESTTETVEQSIDSESIAAQPLGLSTTGSFDFMQASELEPPFEENAEWVERPDAEQQAVPEPVNGHADSSNAAIDWADDEGGLPPIAGLHAKFGTSGSATPVVADDDLQTNGHTDSVGTEPAPPVAASTEDDGFTTARGRGRARGGFRADSEVEIVVSVEETAAVAVIVDVVIGEVMVNVAAGAGVGVATEEVTIALRVFFKVTCGFSLIMNLNYSLYLVTDRRLLPPHKTYLESLEQALQGGVTVVQLREKDADTAEFLRIAQETKALTDKYNIPLIINDRIDIAAAVNAYGVHLGQTDMPIAIARRLLPSGTIIGISCNSVEEVRQARESGADYVGLGAVWDTQTKKLTKSPIGVRGLGLMLRELDGSAIKAVAIGGIKSTNLARLLHGSSSDTNHRLDGVAVVSDIVSSSNPLLAARNLKDIFNASLTLNPLFSSNDDILDRALRISAAVRNTRPLVHQMTNIVVSHQSASMTLALGASPIMATAPEEMADLCKISNALLVNIGTLMTSTLEGMLKGGVFANASKIPVVLDPVGVGASAFRRDSVNKLLDLWQPAVIKGNAGELAALAGSQEAAGRGVDSVGGFADPSEFVRRLAKKEHCVIVLTGKTDYISDGDRVVAIQNGDPLLGSITGSGCMLGSCIAAFCAATNLGDDDNAARLTRNGDFLAAAVGAVLTLTVASELAAKKEQVHGIGTFLPALIDEVSVLSPDVVRRLAKVVQIQ</sequence>
<dbReference type="SUPFAM" id="SSF51391">
    <property type="entry name" value="Thiamin phosphate synthase"/>
    <property type="match status" value="1"/>
</dbReference>
<evidence type="ECO:0000259" key="19">
    <source>
        <dbReference type="Pfam" id="PF02581"/>
    </source>
</evidence>
<dbReference type="InterPro" id="IPR036206">
    <property type="entry name" value="ThiamineP_synth_sf"/>
</dbReference>
<keyword evidence="10" id="KW-0067">ATP-binding</keyword>
<gene>
    <name evidence="20" type="ORF">MIND_00055300</name>
</gene>
<keyword evidence="12" id="KW-0784">Thiamine biosynthesis</keyword>
<dbReference type="GO" id="GO:0000287">
    <property type="term" value="F:magnesium ion binding"/>
    <property type="evidence" value="ECO:0007669"/>
    <property type="project" value="InterPro"/>
</dbReference>
<protein>
    <submittedName>
        <fullName evidence="20">TMP-TENI-domain-containing protein</fullName>
    </submittedName>
</protein>
<keyword evidence="8" id="KW-0547">Nucleotide-binding</keyword>
<dbReference type="UniPathway" id="UPA00060">
    <property type="reaction ID" value="UER00139"/>
</dbReference>
<dbReference type="GO" id="GO:0009228">
    <property type="term" value="P:thiamine biosynthetic process"/>
    <property type="evidence" value="ECO:0007669"/>
    <property type="project" value="UniProtKB-KW"/>
</dbReference>
<dbReference type="GO" id="GO:0005524">
    <property type="term" value="F:ATP binding"/>
    <property type="evidence" value="ECO:0007669"/>
    <property type="project" value="UniProtKB-KW"/>
</dbReference>
<dbReference type="SUPFAM" id="SSF53613">
    <property type="entry name" value="Ribokinase-like"/>
    <property type="match status" value="1"/>
</dbReference>
<evidence type="ECO:0000256" key="5">
    <source>
        <dbReference type="ARBA" id="ARBA00005165"/>
    </source>
</evidence>
<dbReference type="AlphaFoldDB" id="A0A8H6WG32"/>
<feature type="region of interest" description="Disordered" evidence="18">
    <location>
        <begin position="1"/>
        <end position="42"/>
    </location>
</feature>
<evidence type="ECO:0000256" key="14">
    <source>
        <dbReference type="ARBA" id="ARBA00047851"/>
    </source>
</evidence>
<comment type="pathway">
    <text evidence="4">Cofactor biosynthesis; thiamine diphosphate biosynthesis; 4-methyl-5-(2-phosphoethyl)-thiazole from 5-(2-hydroxyethyl)-4-methylthiazole: step 1/1.</text>
</comment>
<evidence type="ECO:0000256" key="11">
    <source>
        <dbReference type="ARBA" id="ARBA00022842"/>
    </source>
</evidence>
<name>A0A8H6WG32_9AGAR</name>
<comment type="similarity">
    <text evidence="16">In the C-terminal section; belongs to the Thz kinase family.</text>
</comment>
<comment type="catalytic activity">
    <reaction evidence="14">
        <text>2-(2-carboxy-4-methylthiazol-5-yl)ethyl phosphate + 4-amino-2-methyl-5-(diphosphooxymethyl)pyrimidine + 2 H(+) = thiamine phosphate + CO2 + diphosphate</text>
        <dbReference type="Rhea" id="RHEA:47848"/>
        <dbReference type="ChEBI" id="CHEBI:15378"/>
        <dbReference type="ChEBI" id="CHEBI:16526"/>
        <dbReference type="ChEBI" id="CHEBI:33019"/>
        <dbReference type="ChEBI" id="CHEBI:37575"/>
        <dbReference type="ChEBI" id="CHEBI:57841"/>
        <dbReference type="ChEBI" id="CHEBI:62890"/>
        <dbReference type="EC" id="2.5.1.3"/>
    </reaction>
</comment>
<comment type="catalytic activity">
    <reaction evidence="1">
        <text>5-(2-hydroxyethyl)-4-methylthiazole + ATP = 4-methyl-5-(2-phosphooxyethyl)-thiazole + ADP + H(+)</text>
        <dbReference type="Rhea" id="RHEA:24212"/>
        <dbReference type="ChEBI" id="CHEBI:15378"/>
        <dbReference type="ChEBI" id="CHEBI:17957"/>
        <dbReference type="ChEBI" id="CHEBI:30616"/>
        <dbReference type="ChEBI" id="CHEBI:58296"/>
        <dbReference type="ChEBI" id="CHEBI:456216"/>
        <dbReference type="EC" id="2.7.1.50"/>
    </reaction>
</comment>
<evidence type="ECO:0000256" key="2">
    <source>
        <dbReference type="ARBA" id="ARBA00001946"/>
    </source>
</evidence>
<keyword evidence="11" id="KW-0460">Magnesium</keyword>
<evidence type="ECO:0000256" key="4">
    <source>
        <dbReference type="ARBA" id="ARBA00004868"/>
    </source>
</evidence>
<evidence type="ECO:0000256" key="8">
    <source>
        <dbReference type="ARBA" id="ARBA00022741"/>
    </source>
</evidence>
<dbReference type="OrthoDB" id="4994at2759"/>
<dbReference type="Proteomes" id="UP000636479">
    <property type="component" value="Unassembled WGS sequence"/>
</dbReference>
<evidence type="ECO:0000313" key="20">
    <source>
        <dbReference type="EMBL" id="KAF7315406.1"/>
    </source>
</evidence>
<evidence type="ECO:0000256" key="13">
    <source>
        <dbReference type="ARBA" id="ARBA00047334"/>
    </source>
</evidence>
<dbReference type="PRINTS" id="PR01099">
    <property type="entry name" value="HYETHTZKNASE"/>
</dbReference>
<evidence type="ECO:0000256" key="12">
    <source>
        <dbReference type="ARBA" id="ARBA00022977"/>
    </source>
</evidence>
<evidence type="ECO:0000256" key="16">
    <source>
        <dbReference type="ARBA" id="ARBA00061146"/>
    </source>
</evidence>
<dbReference type="GO" id="GO:0004789">
    <property type="term" value="F:thiamine-phosphate diphosphorylase activity"/>
    <property type="evidence" value="ECO:0007669"/>
    <property type="project" value="UniProtKB-EC"/>
</dbReference>
<dbReference type="NCBIfam" id="TIGR00693">
    <property type="entry name" value="thiE"/>
    <property type="match status" value="1"/>
</dbReference>
<dbReference type="InterPro" id="IPR013785">
    <property type="entry name" value="Aldolase_TIM"/>
</dbReference>
<dbReference type="FunFam" id="3.20.20.70:FF:000104">
    <property type="entry name" value="Thiamine biosynthetic bifunctional enzyme"/>
    <property type="match status" value="1"/>
</dbReference>
<dbReference type="PANTHER" id="PTHR20857:SF23">
    <property type="entry name" value="THIAMINE BIOSYNTHETIC BIFUNCTIONAL ENZYME"/>
    <property type="match status" value="1"/>
</dbReference>
<comment type="pathway">
    <text evidence="5">Cofactor biosynthesis; thiamine diphosphate biosynthesis; thiamine phosphate from 4-amino-2-methyl-5-diphosphomethylpyrimidine and 4-methyl-5-(2-phosphoethyl)-thiazole: step 1/1.</text>
</comment>
<comment type="catalytic activity">
    <reaction evidence="15">
        <text>2-[(2R,5Z)-2-carboxy-4-methylthiazol-5(2H)-ylidene]ethyl phosphate + 4-amino-2-methyl-5-(diphosphooxymethyl)pyrimidine + 2 H(+) = thiamine phosphate + CO2 + diphosphate</text>
        <dbReference type="Rhea" id="RHEA:47844"/>
        <dbReference type="ChEBI" id="CHEBI:15378"/>
        <dbReference type="ChEBI" id="CHEBI:16526"/>
        <dbReference type="ChEBI" id="CHEBI:33019"/>
        <dbReference type="ChEBI" id="CHEBI:37575"/>
        <dbReference type="ChEBI" id="CHEBI:57841"/>
        <dbReference type="ChEBI" id="CHEBI:62899"/>
        <dbReference type="EC" id="2.5.1.3"/>
    </reaction>
</comment>
<organism evidence="20 21">
    <name type="scientific">Mycena indigotica</name>
    <dbReference type="NCBI Taxonomy" id="2126181"/>
    <lineage>
        <taxon>Eukaryota</taxon>
        <taxon>Fungi</taxon>
        <taxon>Dikarya</taxon>
        <taxon>Basidiomycota</taxon>
        <taxon>Agaricomycotina</taxon>
        <taxon>Agaricomycetes</taxon>
        <taxon>Agaricomycetidae</taxon>
        <taxon>Agaricales</taxon>
        <taxon>Marasmiineae</taxon>
        <taxon>Mycenaceae</taxon>
        <taxon>Mycena</taxon>
    </lineage>
</organism>
<evidence type="ECO:0000256" key="9">
    <source>
        <dbReference type="ARBA" id="ARBA00022777"/>
    </source>
</evidence>
<keyword evidence="21" id="KW-1185">Reference proteome</keyword>
<evidence type="ECO:0000256" key="15">
    <source>
        <dbReference type="ARBA" id="ARBA00047883"/>
    </source>
</evidence>
<comment type="function">
    <text evidence="3">Condenses 4-methyl-5-(beta-hydroxyethyl)thiazole monophosphate (THZ-P) and 2-methyl-4-amino-5-hydroxymethyl pyrimidine pyrophosphate (HMP-PP) to form thiamine monophosphate (TMP).</text>
</comment>
<comment type="cofactor">
    <cofactor evidence="2">
        <name>Mg(2+)</name>
        <dbReference type="ChEBI" id="CHEBI:18420"/>
    </cofactor>
</comment>
<comment type="catalytic activity">
    <reaction evidence="13">
        <text>4-methyl-5-(2-phosphooxyethyl)-thiazole + 4-amino-2-methyl-5-(diphosphooxymethyl)pyrimidine + H(+) = thiamine phosphate + diphosphate</text>
        <dbReference type="Rhea" id="RHEA:22328"/>
        <dbReference type="ChEBI" id="CHEBI:15378"/>
        <dbReference type="ChEBI" id="CHEBI:33019"/>
        <dbReference type="ChEBI" id="CHEBI:37575"/>
        <dbReference type="ChEBI" id="CHEBI:57841"/>
        <dbReference type="ChEBI" id="CHEBI:58296"/>
        <dbReference type="EC" id="2.5.1.3"/>
    </reaction>
</comment>
<dbReference type="GeneID" id="59340035"/>
<evidence type="ECO:0000256" key="6">
    <source>
        <dbReference type="ARBA" id="ARBA00022679"/>
    </source>
</evidence>
<dbReference type="HAMAP" id="MF_00228">
    <property type="entry name" value="Thz_kinase"/>
    <property type="match status" value="1"/>
</dbReference>
<dbReference type="InterPro" id="IPR000417">
    <property type="entry name" value="Hyethyz_kinase"/>
</dbReference>
<keyword evidence="9" id="KW-0418">Kinase</keyword>
<feature type="domain" description="Thiamine phosphate synthase/TenI" evidence="19">
    <location>
        <begin position="482"/>
        <end position="674"/>
    </location>
</feature>
<dbReference type="Pfam" id="PF02110">
    <property type="entry name" value="HK"/>
    <property type="match status" value="1"/>
</dbReference>
<dbReference type="RefSeq" id="XP_037225429.1">
    <property type="nucleotide sequence ID" value="XM_037357519.1"/>
</dbReference>
<dbReference type="CDD" id="cd01170">
    <property type="entry name" value="THZ_kinase"/>
    <property type="match status" value="1"/>
</dbReference>
<proteinExistence type="inferred from homology"/>
<comment type="caution">
    <text evidence="20">The sequence shown here is derived from an EMBL/GenBank/DDBJ whole genome shotgun (WGS) entry which is preliminary data.</text>
</comment>
<dbReference type="GO" id="GO:0005737">
    <property type="term" value="C:cytoplasm"/>
    <property type="evidence" value="ECO:0007669"/>
    <property type="project" value="TreeGrafter"/>
</dbReference>
<evidence type="ECO:0000256" key="3">
    <source>
        <dbReference type="ARBA" id="ARBA00003814"/>
    </source>
</evidence>
<dbReference type="Pfam" id="PF02581">
    <property type="entry name" value="TMP-TENI"/>
    <property type="match status" value="1"/>
</dbReference>
<comment type="similarity">
    <text evidence="17">In the N-terminal section; belongs to the thiamine-phosphate synthase family.</text>
</comment>
<dbReference type="HAMAP" id="MF_00097">
    <property type="entry name" value="TMP_synthase"/>
    <property type="match status" value="1"/>
</dbReference>
<evidence type="ECO:0000256" key="1">
    <source>
        <dbReference type="ARBA" id="ARBA00001771"/>
    </source>
</evidence>
<evidence type="ECO:0000256" key="18">
    <source>
        <dbReference type="SAM" id="MobiDB-lite"/>
    </source>
</evidence>
<dbReference type="Gene3D" id="3.40.1190.20">
    <property type="match status" value="1"/>
</dbReference>
<keyword evidence="7" id="KW-0479">Metal-binding</keyword>
<dbReference type="GO" id="GO:0009229">
    <property type="term" value="P:thiamine diphosphate biosynthetic process"/>
    <property type="evidence" value="ECO:0007669"/>
    <property type="project" value="UniProtKB-UniPathway"/>
</dbReference>
<dbReference type="EMBL" id="JACAZF010000001">
    <property type="protein sequence ID" value="KAF7315406.1"/>
    <property type="molecule type" value="Genomic_DNA"/>
</dbReference>
<keyword evidence="6" id="KW-0808">Transferase</keyword>
<evidence type="ECO:0000313" key="21">
    <source>
        <dbReference type="Proteomes" id="UP000636479"/>
    </source>
</evidence>
<dbReference type="NCBIfam" id="NF006830">
    <property type="entry name" value="PRK09355.1"/>
    <property type="match status" value="1"/>
</dbReference>
<dbReference type="PANTHER" id="PTHR20857">
    <property type="entry name" value="THIAMINE-PHOSPHATE PYROPHOSPHORYLASE"/>
    <property type="match status" value="1"/>
</dbReference>
<reference evidence="20" key="1">
    <citation type="submission" date="2020-05" db="EMBL/GenBank/DDBJ databases">
        <title>Mycena genomes resolve the evolution of fungal bioluminescence.</title>
        <authorList>
            <person name="Tsai I.J."/>
        </authorList>
    </citation>
    <scope>NUCLEOTIDE SEQUENCE</scope>
    <source>
        <strain evidence="20">171206Taipei</strain>
    </source>
</reference>
<dbReference type="CDD" id="cd00564">
    <property type="entry name" value="TMP_TenI"/>
    <property type="match status" value="1"/>
</dbReference>
<accession>A0A8H6WG32</accession>
<dbReference type="InterPro" id="IPR034291">
    <property type="entry name" value="TMP_synthase"/>
</dbReference>
<dbReference type="GO" id="GO:0004417">
    <property type="term" value="F:hydroxyethylthiazole kinase activity"/>
    <property type="evidence" value="ECO:0007669"/>
    <property type="project" value="UniProtKB-EC"/>
</dbReference>
<evidence type="ECO:0000256" key="10">
    <source>
        <dbReference type="ARBA" id="ARBA00022840"/>
    </source>
</evidence>
<dbReference type="Gene3D" id="3.20.20.70">
    <property type="entry name" value="Aldolase class I"/>
    <property type="match status" value="1"/>
</dbReference>
<dbReference type="NCBIfam" id="TIGR00694">
    <property type="entry name" value="thiM"/>
    <property type="match status" value="1"/>
</dbReference>
<dbReference type="InterPro" id="IPR022998">
    <property type="entry name" value="ThiamineP_synth_TenI"/>
</dbReference>
<dbReference type="InterPro" id="IPR029056">
    <property type="entry name" value="Ribokinase-like"/>
</dbReference>
<evidence type="ECO:0000256" key="7">
    <source>
        <dbReference type="ARBA" id="ARBA00022723"/>
    </source>
</evidence>
<evidence type="ECO:0000256" key="17">
    <source>
        <dbReference type="ARBA" id="ARBA00061283"/>
    </source>
</evidence>
<feature type="region of interest" description="Disordered" evidence="18">
    <location>
        <begin position="372"/>
        <end position="408"/>
    </location>
</feature>